<accession>E6VVS2</accession>
<gene>
    <name evidence="1" type="ordered locus">Daes_0247</name>
</gene>
<dbReference type="RefSeq" id="WP_013513211.1">
    <property type="nucleotide sequence ID" value="NC_014844.1"/>
</dbReference>
<dbReference type="STRING" id="643562.Daes_0247"/>
<dbReference type="eggNOG" id="ENOG50348XZ">
    <property type="taxonomic scope" value="Bacteria"/>
</dbReference>
<dbReference type="AlphaFoldDB" id="E6VVS2"/>
<dbReference type="OrthoDB" id="8536890at2"/>
<reference evidence="1 2" key="2">
    <citation type="journal article" date="2014" name="Genome Announc.">
        <title>Complete Genome Sequence of the Subsurface, Mesophilic Sulfate-Reducing Bacterium Desulfovibrio aespoeensis Aspo-2.</title>
        <authorList>
            <person name="Pedersen K."/>
            <person name="Bengtsson A."/>
            <person name="Edlund J."/>
            <person name="Rabe L."/>
            <person name="Hazen T."/>
            <person name="Chakraborty R."/>
            <person name="Goodwin L."/>
            <person name="Shapiro N."/>
        </authorList>
    </citation>
    <scope>NUCLEOTIDE SEQUENCE [LARGE SCALE GENOMIC DNA]</scope>
    <source>
        <strain evidence="2">ATCC 700646 / DSM 10631 / Aspo-2</strain>
    </source>
</reference>
<name>E6VVS2_PSEA9</name>
<dbReference type="EMBL" id="CP002431">
    <property type="protein sequence ID" value="ADU61274.1"/>
    <property type="molecule type" value="Genomic_DNA"/>
</dbReference>
<reference evidence="2" key="1">
    <citation type="submission" date="2010-12" db="EMBL/GenBank/DDBJ databases">
        <title>Complete sequence of Desulfovibrio aespoeensis Aspo-2.</title>
        <authorList>
            <consortium name="US DOE Joint Genome Institute"/>
            <person name="Lucas S."/>
            <person name="Copeland A."/>
            <person name="Lapidus A."/>
            <person name="Cheng J.-F."/>
            <person name="Goodwin L."/>
            <person name="Pitluck S."/>
            <person name="Chertkov O."/>
            <person name="Misra M."/>
            <person name="Detter J.C."/>
            <person name="Han C."/>
            <person name="Tapia R."/>
            <person name="Land M."/>
            <person name="Hauser L."/>
            <person name="Kyrpides N."/>
            <person name="Ivanova N."/>
            <person name="Ovchinnikova G."/>
            <person name="Pedersen K."/>
            <person name="Jagevall S."/>
            <person name="Hazen T."/>
            <person name="Woyke T."/>
        </authorList>
    </citation>
    <scope>NUCLEOTIDE SEQUENCE [LARGE SCALE GENOMIC DNA]</scope>
    <source>
        <strain evidence="2">ATCC 700646 / DSM 10631 / Aspo-2</strain>
    </source>
</reference>
<proteinExistence type="predicted"/>
<evidence type="ECO:0008006" key="3">
    <source>
        <dbReference type="Google" id="ProtNLM"/>
    </source>
</evidence>
<dbReference type="HOGENOM" id="CLU_179152_0_0_7"/>
<sequence length="83" mass="9558">MYKPCVGCGWCCLTDPCMDSHRRYGYQRRCPDLRWDAAQGRYLCGLMLDPKTADEVRTGQHEGQGCCAPLNGWRDDVRNRDND</sequence>
<dbReference type="Proteomes" id="UP000002191">
    <property type="component" value="Chromosome"/>
</dbReference>
<keyword evidence="2" id="KW-1185">Reference proteome</keyword>
<evidence type="ECO:0000313" key="2">
    <source>
        <dbReference type="Proteomes" id="UP000002191"/>
    </source>
</evidence>
<dbReference type="KEGG" id="das:Daes_0247"/>
<evidence type="ECO:0000313" key="1">
    <source>
        <dbReference type="EMBL" id="ADU61274.1"/>
    </source>
</evidence>
<protein>
    <recommendedName>
        <fullName evidence="3">4Fe-4S ferredoxin-type domain-containing protein</fullName>
    </recommendedName>
</protein>
<organism evidence="1 2">
    <name type="scientific">Pseudodesulfovibrio aespoeensis (strain ATCC 700646 / DSM 10631 / Aspo-2)</name>
    <name type="common">Desulfovibrio aespoeensis</name>
    <dbReference type="NCBI Taxonomy" id="643562"/>
    <lineage>
        <taxon>Bacteria</taxon>
        <taxon>Pseudomonadati</taxon>
        <taxon>Thermodesulfobacteriota</taxon>
        <taxon>Desulfovibrionia</taxon>
        <taxon>Desulfovibrionales</taxon>
        <taxon>Desulfovibrionaceae</taxon>
    </lineage>
</organism>